<keyword evidence="3" id="KW-0812">Transmembrane</keyword>
<proteinExistence type="predicted"/>
<evidence type="ECO:0000256" key="6">
    <source>
        <dbReference type="ARBA" id="ARBA00023170"/>
    </source>
</evidence>
<evidence type="ECO:0000256" key="1">
    <source>
        <dbReference type="ARBA" id="ARBA00004651"/>
    </source>
</evidence>
<evidence type="ECO:0000256" key="7">
    <source>
        <dbReference type="ARBA" id="ARBA00023224"/>
    </source>
</evidence>
<reference evidence="9" key="1">
    <citation type="submission" date="2025-08" db="UniProtKB">
        <authorList>
            <consortium name="RefSeq"/>
        </authorList>
    </citation>
    <scope>IDENTIFICATION</scope>
</reference>
<dbReference type="AlphaFoldDB" id="A0AAJ7RAX3"/>
<keyword evidence="7" id="KW-0807">Transducer</keyword>
<evidence type="ECO:0000256" key="5">
    <source>
        <dbReference type="ARBA" id="ARBA00023136"/>
    </source>
</evidence>
<evidence type="ECO:0000256" key="2">
    <source>
        <dbReference type="ARBA" id="ARBA00022475"/>
    </source>
</evidence>
<dbReference type="PANTHER" id="PTHR21143">
    <property type="entry name" value="INVERTEBRATE GUSTATORY RECEPTOR"/>
    <property type="match status" value="1"/>
</dbReference>
<dbReference type="GO" id="GO:0043025">
    <property type="term" value="C:neuronal cell body"/>
    <property type="evidence" value="ECO:0007669"/>
    <property type="project" value="TreeGrafter"/>
</dbReference>
<accession>A0AAJ7RAX3</accession>
<dbReference type="RefSeq" id="XP_024937526.1">
    <property type="nucleotide sequence ID" value="XM_025081758.1"/>
</dbReference>
<comment type="subcellular location">
    <subcellularLocation>
        <location evidence="1">Cell membrane</location>
        <topology evidence="1">Multi-pass membrane protein</topology>
    </subcellularLocation>
</comment>
<dbReference type="GeneID" id="107264463"/>
<dbReference type="GO" id="GO:0030424">
    <property type="term" value="C:axon"/>
    <property type="evidence" value="ECO:0007669"/>
    <property type="project" value="TreeGrafter"/>
</dbReference>
<dbReference type="GO" id="GO:0008049">
    <property type="term" value="P:male courtship behavior"/>
    <property type="evidence" value="ECO:0007669"/>
    <property type="project" value="TreeGrafter"/>
</dbReference>
<evidence type="ECO:0000256" key="4">
    <source>
        <dbReference type="ARBA" id="ARBA00022989"/>
    </source>
</evidence>
<dbReference type="GO" id="GO:0050909">
    <property type="term" value="P:sensory perception of taste"/>
    <property type="evidence" value="ECO:0007669"/>
    <property type="project" value="InterPro"/>
</dbReference>
<keyword evidence="4" id="KW-1133">Transmembrane helix</keyword>
<protein>
    <submittedName>
        <fullName evidence="9">Gustatory receptor 2a</fullName>
    </submittedName>
</protein>
<evidence type="ECO:0000313" key="9">
    <source>
        <dbReference type="RefSeq" id="XP_024937526.1"/>
    </source>
</evidence>
<dbReference type="GO" id="GO:0007635">
    <property type="term" value="P:chemosensory behavior"/>
    <property type="evidence" value="ECO:0007669"/>
    <property type="project" value="TreeGrafter"/>
</dbReference>
<dbReference type="GO" id="GO:0030425">
    <property type="term" value="C:dendrite"/>
    <property type="evidence" value="ECO:0007669"/>
    <property type="project" value="TreeGrafter"/>
</dbReference>
<name>A0AAJ7RAX3_CEPCN</name>
<keyword evidence="6 9" id="KW-0675">Receptor</keyword>
<dbReference type="PANTHER" id="PTHR21143:SF104">
    <property type="entry name" value="GUSTATORY RECEPTOR 8A-RELATED"/>
    <property type="match status" value="1"/>
</dbReference>
<evidence type="ECO:0000256" key="3">
    <source>
        <dbReference type="ARBA" id="ARBA00022692"/>
    </source>
</evidence>
<dbReference type="Proteomes" id="UP000694920">
    <property type="component" value="Unplaced"/>
</dbReference>
<organism evidence="8 9">
    <name type="scientific">Cephus cinctus</name>
    <name type="common">Wheat stem sawfly</name>
    <dbReference type="NCBI Taxonomy" id="211228"/>
    <lineage>
        <taxon>Eukaryota</taxon>
        <taxon>Metazoa</taxon>
        <taxon>Ecdysozoa</taxon>
        <taxon>Arthropoda</taxon>
        <taxon>Hexapoda</taxon>
        <taxon>Insecta</taxon>
        <taxon>Pterygota</taxon>
        <taxon>Neoptera</taxon>
        <taxon>Endopterygota</taxon>
        <taxon>Hymenoptera</taxon>
        <taxon>Cephoidea</taxon>
        <taxon>Cephidae</taxon>
        <taxon>Cephus</taxon>
    </lineage>
</organism>
<keyword evidence="8" id="KW-1185">Reference proteome</keyword>
<evidence type="ECO:0000313" key="8">
    <source>
        <dbReference type="Proteomes" id="UP000694920"/>
    </source>
</evidence>
<dbReference type="InterPro" id="IPR013604">
    <property type="entry name" value="7TM_chemorcpt"/>
</dbReference>
<sequence>MASLILCGISLPSKAMQDEVLLFSLQLMQENLIFTACDFFNIDLTMLSSVVSTITTYLVILIQLDRTKESSEDTNTQKHF</sequence>
<gene>
    <name evidence="9" type="primary">LOC107264463</name>
</gene>
<dbReference type="GO" id="GO:0005886">
    <property type="term" value="C:plasma membrane"/>
    <property type="evidence" value="ECO:0007669"/>
    <property type="project" value="UniProtKB-SubCell"/>
</dbReference>
<dbReference type="GO" id="GO:0007165">
    <property type="term" value="P:signal transduction"/>
    <property type="evidence" value="ECO:0007669"/>
    <property type="project" value="UniProtKB-KW"/>
</dbReference>
<keyword evidence="5" id="KW-0472">Membrane</keyword>
<dbReference type="Pfam" id="PF08395">
    <property type="entry name" value="7tm_7"/>
    <property type="match status" value="1"/>
</dbReference>
<keyword evidence="2" id="KW-1003">Cell membrane</keyword>
<dbReference type="KEGG" id="ccin:107264463"/>